<protein>
    <submittedName>
        <fullName evidence="2">Uncharacterized protein</fullName>
    </submittedName>
</protein>
<comment type="caution">
    <text evidence="2">The sequence shown here is derived from an EMBL/GenBank/DDBJ whole genome shotgun (WGS) entry which is preliminary data.</text>
</comment>
<feature type="region of interest" description="Disordered" evidence="1">
    <location>
        <begin position="82"/>
        <end position="101"/>
    </location>
</feature>
<evidence type="ECO:0000313" key="3">
    <source>
        <dbReference type="Proteomes" id="UP000178603"/>
    </source>
</evidence>
<proteinExistence type="predicted"/>
<feature type="compositionally biased region" description="Acidic residues" evidence="1">
    <location>
        <begin position="91"/>
        <end position="101"/>
    </location>
</feature>
<dbReference type="EMBL" id="MGGW01000004">
    <property type="protein sequence ID" value="OGM55204.1"/>
    <property type="molecule type" value="Genomic_DNA"/>
</dbReference>
<organism evidence="2 3">
    <name type="scientific">Candidatus Woesebacteria bacterium RIFCSPHIGHO2_12_FULL_41_24</name>
    <dbReference type="NCBI Taxonomy" id="1802510"/>
    <lineage>
        <taxon>Bacteria</taxon>
        <taxon>Candidatus Woeseibacteriota</taxon>
    </lineage>
</organism>
<accession>A0A1F8ATY1</accession>
<dbReference type="AlphaFoldDB" id="A0A1F8ATY1"/>
<dbReference type="Proteomes" id="UP000178603">
    <property type="component" value="Unassembled WGS sequence"/>
</dbReference>
<evidence type="ECO:0000256" key="1">
    <source>
        <dbReference type="SAM" id="MobiDB-lite"/>
    </source>
</evidence>
<name>A0A1F8ATY1_9BACT</name>
<gene>
    <name evidence="2" type="ORF">A3E44_02875</name>
</gene>
<evidence type="ECO:0000313" key="2">
    <source>
        <dbReference type="EMBL" id="OGM55204.1"/>
    </source>
</evidence>
<reference evidence="2 3" key="1">
    <citation type="journal article" date="2016" name="Nat. Commun.">
        <title>Thousands of microbial genomes shed light on interconnected biogeochemical processes in an aquifer system.</title>
        <authorList>
            <person name="Anantharaman K."/>
            <person name="Brown C.T."/>
            <person name="Hug L.A."/>
            <person name="Sharon I."/>
            <person name="Castelle C.J."/>
            <person name="Probst A.J."/>
            <person name="Thomas B.C."/>
            <person name="Singh A."/>
            <person name="Wilkins M.J."/>
            <person name="Karaoz U."/>
            <person name="Brodie E.L."/>
            <person name="Williams K.H."/>
            <person name="Hubbard S.S."/>
            <person name="Banfield J.F."/>
        </authorList>
    </citation>
    <scope>NUCLEOTIDE SEQUENCE [LARGE SCALE GENOMIC DNA]</scope>
</reference>
<sequence>MRKRIKVPGLVTIMALTLITAILWVGFEVIRIVIAKPNPDVPAEVLKELNPTLDAAQLDKLQGRVYLSEEEIDKFEIEPVPIQAPPPATVEPEEVSEESKV</sequence>